<sequence>MSRRQMQALQDGMKGIVYCRSKAQCAVLAEALQCPCYRADIPDRGTRLTQSLEKGGSIVATSALGTGVDFTGILFILHVGMPWSMIDYCQESGQAGRSGEAASLVIIVEQGEVARRF</sequence>
<gene>
    <name evidence="5" type="ORF">CC84DRAFT_1084769</name>
</gene>
<dbReference type="Proteomes" id="UP000077069">
    <property type="component" value="Unassembled WGS sequence"/>
</dbReference>
<evidence type="ECO:0000256" key="2">
    <source>
        <dbReference type="ARBA" id="ARBA00034617"/>
    </source>
</evidence>
<evidence type="ECO:0000256" key="3">
    <source>
        <dbReference type="ARBA" id="ARBA00034808"/>
    </source>
</evidence>
<dbReference type="EMBL" id="KV441549">
    <property type="protein sequence ID" value="OAG11100.1"/>
    <property type="molecule type" value="Genomic_DNA"/>
</dbReference>
<dbReference type="SUPFAM" id="SSF52540">
    <property type="entry name" value="P-loop containing nucleoside triphosphate hydrolases"/>
    <property type="match status" value="1"/>
</dbReference>
<dbReference type="GO" id="GO:0000724">
    <property type="term" value="P:double-strand break repair via homologous recombination"/>
    <property type="evidence" value="ECO:0007669"/>
    <property type="project" value="TreeGrafter"/>
</dbReference>
<evidence type="ECO:0000313" key="5">
    <source>
        <dbReference type="EMBL" id="OAG11100.1"/>
    </source>
</evidence>
<evidence type="ECO:0000313" key="6">
    <source>
        <dbReference type="Proteomes" id="UP000077069"/>
    </source>
</evidence>
<dbReference type="Gene3D" id="3.40.50.300">
    <property type="entry name" value="P-loop containing nucleotide triphosphate hydrolases"/>
    <property type="match status" value="1"/>
</dbReference>
<dbReference type="GeneID" id="28757553"/>
<name>A0A177CW54_9PLEO</name>
<reference evidence="5 6" key="1">
    <citation type="submission" date="2016-05" db="EMBL/GenBank/DDBJ databases">
        <title>Comparative analysis of secretome profiles of manganese(II)-oxidizing ascomycete fungi.</title>
        <authorList>
            <consortium name="DOE Joint Genome Institute"/>
            <person name="Zeiner C.A."/>
            <person name="Purvine S.O."/>
            <person name="Zink E.M."/>
            <person name="Wu S."/>
            <person name="Pasa-Tolic L."/>
            <person name="Chaput D.L."/>
            <person name="Haridas S."/>
            <person name="Grigoriev I.V."/>
            <person name="Santelli C.M."/>
            <person name="Hansel C.M."/>
        </authorList>
    </citation>
    <scope>NUCLEOTIDE SEQUENCE [LARGE SCALE GENOMIC DNA]</scope>
    <source>
        <strain evidence="5 6">AP3s5-JAC2a</strain>
    </source>
</reference>
<dbReference type="RefSeq" id="XP_018041465.1">
    <property type="nucleotide sequence ID" value="XM_018174067.1"/>
</dbReference>
<dbReference type="PANTHER" id="PTHR13710">
    <property type="entry name" value="DNA HELICASE RECQ FAMILY MEMBER"/>
    <property type="match status" value="1"/>
</dbReference>
<protein>
    <recommendedName>
        <fullName evidence="3">DNA 3'-5' helicase</fullName>
        <ecNumber evidence="3">5.6.2.4</ecNumber>
    </recommendedName>
</protein>
<dbReference type="GO" id="GO:0009378">
    <property type="term" value="F:four-way junction helicase activity"/>
    <property type="evidence" value="ECO:0007669"/>
    <property type="project" value="TreeGrafter"/>
</dbReference>
<evidence type="ECO:0000256" key="1">
    <source>
        <dbReference type="ARBA" id="ARBA00005446"/>
    </source>
</evidence>
<dbReference type="PANTHER" id="PTHR13710:SF154">
    <property type="entry name" value="RECQ HELICASE, PUTATIVE (AFU_ORTHOLOGUE AFUA_6G14720)-RELATED"/>
    <property type="match status" value="1"/>
</dbReference>
<dbReference type="GO" id="GO:0005737">
    <property type="term" value="C:cytoplasm"/>
    <property type="evidence" value="ECO:0007669"/>
    <property type="project" value="TreeGrafter"/>
</dbReference>
<dbReference type="AlphaFoldDB" id="A0A177CW54"/>
<dbReference type="InParanoid" id="A0A177CW54"/>
<dbReference type="InterPro" id="IPR027417">
    <property type="entry name" value="P-loop_NTPase"/>
</dbReference>
<comment type="catalytic activity">
    <reaction evidence="2">
        <text>Couples ATP hydrolysis with the unwinding of duplex DNA by translocating in the 3'-5' direction.</text>
        <dbReference type="EC" id="5.6.2.4"/>
    </reaction>
</comment>
<organism evidence="5 6">
    <name type="scientific">Paraphaeosphaeria sporulosa</name>
    <dbReference type="NCBI Taxonomy" id="1460663"/>
    <lineage>
        <taxon>Eukaryota</taxon>
        <taxon>Fungi</taxon>
        <taxon>Dikarya</taxon>
        <taxon>Ascomycota</taxon>
        <taxon>Pezizomycotina</taxon>
        <taxon>Dothideomycetes</taxon>
        <taxon>Pleosporomycetidae</taxon>
        <taxon>Pleosporales</taxon>
        <taxon>Massarineae</taxon>
        <taxon>Didymosphaeriaceae</taxon>
        <taxon>Paraphaeosphaeria</taxon>
    </lineage>
</organism>
<dbReference type="GO" id="GO:0043138">
    <property type="term" value="F:3'-5' DNA helicase activity"/>
    <property type="evidence" value="ECO:0007669"/>
    <property type="project" value="UniProtKB-EC"/>
</dbReference>
<dbReference type="GO" id="GO:0005694">
    <property type="term" value="C:chromosome"/>
    <property type="evidence" value="ECO:0007669"/>
    <property type="project" value="TreeGrafter"/>
</dbReference>
<dbReference type="OrthoDB" id="2608216at2759"/>
<dbReference type="EC" id="5.6.2.4" evidence="3"/>
<evidence type="ECO:0000259" key="4">
    <source>
        <dbReference type="PROSITE" id="PS51194"/>
    </source>
</evidence>
<proteinExistence type="inferred from homology"/>
<feature type="domain" description="Helicase C-terminal" evidence="4">
    <location>
        <begin position="1"/>
        <end position="117"/>
    </location>
</feature>
<dbReference type="Pfam" id="PF00271">
    <property type="entry name" value="Helicase_C"/>
    <property type="match status" value="1"/>
</dbReference>
<dbReference type="STRING" id="1460663.A0A177CW54"/>
<accession>A0A177CW54</accession>
<dbReference type="InterPro" id="IPR001650">
    <property type="entry name" value="Helicase_C-like"/>
</dbReference>
<comment type="similarity">
    <text evidence="1">Belongs to the helicase family. RecQ subfamily.</text>
</comment>
<keyword evidence="6" id="KW-1185">Reference proteome</keyword>
<dbReference type="PROSITE" id="PS51194">
    <property type="entry name" value="HELICASE_CTER"/>
    <property type="match status" value="1"/>
</dbReference>